<reference evidence="12 13" key="1">
    <citation type="submission" date="2016-03" db="EMBL/GenBank/DDBJ databases">
        <authorList>
            <person name="Devillers H."/>
        </authorList>
    </citation>
    <scope>NUCLEOTIDE SEQUENCE [LARGE SCALE GENOMIC DNA]</scope>
    <source>
        <strain evidence="12">CBS 11717</strain>
    </source>
</reference>
<evidence type="ECO:0000256" key="9">
    <source>
        <dbReference type="SAM" id="MobiDB-lite"/>
    </source>
</evidence>
<dbReference type="CDD" id="cd00167">
    <property type="entry name" value="SANT"/>
    <property type="match status" value="1"/>
</dbReference>
<dbReference type="PROSITE" id="PS50090">
    <property type="entry name" value="MYB_LIKE"/>
    <property type="match status" value="2"/>
</dbReference>
<dbReference type="SUPFAM" id="SSF46689">
    <property type="entry name" value="Homeodomain-like"/>
    <property type="match status" value="1"/>
</dbReference>
<evidence type="ECO:0000256" key="3">
    <source>
        <dbReference type="ARBA" id="ARBA00022728"/>
    </source>
</evidence>
<keyword evidence="2" id="KW-0507">mRNA processing</keyword>
<evidence type="ECO:0000256" key="7">
    <source>
        <dbReference type="ARBA" id="ARBA00023242"/>
    </source>
</evidence>
<evidence type="ECO:0000313" key="13">
    <source>
        <dbReference type="Proteomes" id="UP000191024"/>
    </source>
</evidence>
<dbReference type="SMART" id="SM00717">
    <property type="entry name" value="SANT"/>
    <property type="match status" value="2"/>
</dbReference>
<dbReference type="PROSITE" id="PS51294">
    <property type="entry name" value="HTH_MYB"/>
    <property type="match status" value="2"/>
</dbReference>
<evidence type="ECO:0000259" key="10">
    <source>
        <dbReference type="PROSITE" id="PS50090"/>
    </source>
</evidence>
<dbReference type="Pfam" id="PF11831">
    <property type="entry name" value="Myb_Cef"/>
    <property type="match status" value="1"/>
</dbReference>
<dbReference type="Gene3D" id="1.10.10.60">
    <property type="entry name" value="Homeodomain-like"/>
    <property type="match status" value="2"/>
</dbReference>
<dbReference type="PANTHER" id="PTHR45885:SF1">
    <property type="entry name" value="CELL DIVISION CYCLE 5-LIKE PROTEIN"/>
    <property type="match status" value="1"/>
</dbReference>
<evidence type="ECO:0000313" key="12">
    <source>
        <dbReference type="EMBL" id="SCU78353.1"/>
    </source>
</evidence>
<accession>A0A1G4INU0</accession>
<dbReference type="GO" id="GO:0000398">
    <property type="term" value="P:mRNA splicing, via spliceosome"/>
    <property type="evidence" value="ECO:0007669"/>
    <property type="project" value="InterPro"/>
</dbReference>
<feature type="domain" description="Myb-like" evidence="10">
    <location>
        <begin position="9"/>
        <end position="56"/>
    </location>
</feature>
<feature type="domain" description="HTH myb-type" evidence="11">
    <location>
        <begin position="64"/>
        <end position="110"/>
    </location>
</feature>
<keyword evidence="4" id="KW-0677">Repeat</keyword>
<evidence type="ECO:0000259" key="11">
    <source>
        <dbReference type="PROSITE" id="PS51294"/>
    </source>
</evidence>
<dbReference type="InterPro" id="IPR047242">
    <property type="entry name" value="CDC5L/Cef1"/>
</dbReference>
<dbReference type="InterPro" id="IPR017930">
    <property type="entry name" value="Myb_dom"/>
</dbReference>
<evidence type="ECO:0000256" key="4">
    <source>
        <dbReference type="ARBA" id="ARBA00022737"/>
    </source>
</evidence>
<dbReference type="PANTHER" id="PTHR45885">
    <property type="entry name" value="CELL DIVISION CYCLE 5-LIKE PROTEIN"/>
    <property type="match status" value="1"/>
</dbReference>
<name>A0A1G4INU0_9SACH</name>
<dbReference type="InterPro" id="IPR021786">
    <property type="entry name" value="Cdc5p/Cef1_C"/>
</dbReference>
<gene>
    <name evidence="12" type="ORF">LAMI_0A04346G</name>
</gene>
<evidence type="ECO:0000256" key="5">
    <source>
        <dbReference type="ARBA" id="ARBA00023125"/>
    </source>
</evidence>
<evidence type="ECO:0000256" key="6">
    <source>
        <dbReference type="ARBA" id="ARBA00023187"/>
    </source>
</evidence>
<evidence type="ECO:0000256" key="2">
    <source>
        <dbReference type="ARBA" id="ARBA00022664"/>
    </source>
</evidence>
<dbReference type="OrthoDB" id="1410009at2759"/>
<feature type="region of interest" description="Disordered" evidence="9">
    <location>
        <begin position="345"/>
        <end position="395"/>
    </location>
</feature>
<keyword evidence="5" id="KW-0238">DNA-binding</keyword>
<dbReference type="GO" id="GO:0003677">
    <property type="term" value="F:DNA binding"/>
    <property type="evidence" value="ECO:0007669"/>
    <property type="project" value="UniProtKB-KW"/>
</dbReference>
<dbReference type="InterPro" id="IPR001005">
    <property type="entry name" value="SANT/Myb"/>
</dbReference>
<feature type="compositionally biased region" description="Acidic residues" evidence="9">
    <location>
        <begin position="345"/>
        <end position="356"/>
    </location>
</feature>
<keyword evidence="7" id="KW-0539">Nucleus</keyword>
<dbReference type="EMBL" id="LT598462">
    <property type="protein sequence ID" value="SCU78353.1"/>
    <property type="molecule type" value="Genomic_DNA"/>
</dbReference>
<keyword evidence="3" id="KW-0747">Spliceosome</keyword>
<dbReference type="GO" id="GO:0000974">
    <property type="term" value="C:Prp19 complex"/>
    <property type="evidence" value="ECO:0007669"/>
    <property type="project" value="InterPro"/>
</dbReference>
<keyword evidence="6" id="KW-0508">mRNA splicing</keyword>
<feature type="domain" description="Myb-like" evidence="10">
    <location>
        <begin position="57"/>
        <end position="106"/>
    </location>
</feature>
<keyword evidence="13" id="KW-1185">Reference proteome</keyword>
<organism evidence="12 13">
    <name type="scientific">Lachancea mirantina</name>
    <dbReference type="NCBI Taxonomy" id="1230905"/>
    <lineage>
        <taxon>Eukaryota</taxon>
        <taxon>Fungi</taxon>
        <taxon>Dikarya</taxon>
        <taxon>Ascomycota</taxon>
        <taxon>Saccharomycotina</taxon>
        <taxon>Saccharomycetes</taxon>
        <taxon>Saccharomycetales</taxon>
        <taxon>Saccharomycetaceae</taxon>
        <taxon>Lachancea</taxon>
    </lineage>
</organism>
<feature type="region of interest" description="Disordered" evidence="9">
    <location>
        <begin position="253"/>
        <end position="279"/>
    </location>
</feature>
<dbReference type="Pfam" id="PF13921">
    <property type="entry name" value="Myb_DNA-bind_6"/>
    <property type="match status" value="1"/>
</dbReference>
<evidence type="ECO:0000256" key="1">
    <source>
        <dbReference type="ARBA" id="ARBA00010506"/>
    </source>
</evidence>
<proteinExistence type="inferred from homology"/>
<dbReference type="InterPro" id="IPR009057">
    <property type="entry name" value="Homeodomain-like_sf"/>
</dbReference>
<dbReference type="AlphaFoldDB" id="A0A1G4INU0"/>
<dbReference type="GO" id="GO:0005681">
    <property type="term" value="C:spliceosomal complex"/>
    <property type="evidence" value="ECO:0007669"/>
    <property type="project" value="UniProtKB-KW"/>
</dbReference>
<dbReference type="STRING" id="1230905.A0A1G4INU0"/>
<evidence type="ECO:0000256" key="8">
    <source>
        <dbReference type="ARBA" id="ARBA00034837"/>
    </source>
</evidence>
<dbReference type="Proteomes" id="UP000191024">
    <property type="component" value="Chromosome A"/>
</dbReference>
<sequence>MPVVPIYVKGGAWTNLEDQILKAAVQKYGTHHWGKTASLLHKKTARQCESRWNEFLNPQLNFDKFSAKEDATLLSLARELPNQWRTIADVLGRTAQICVNRYNELLEQQDSELAVTSSLDFQVGDVNTIAESMPAKPDAAEMDYDDKEMLAEAQARLANTQGKKATRKIRERMLEESKRVAQLQKRRELKQAGIDSKIPAPRKRYATEIDYNADVVYELQPEEGLYDTTLEQETGQRQRARLEAVVDRRGFYSGGESKRQKRQKRDGTGKVSVKASDSAAIDDYKKPKLELPQPRIRSVGHVEKSVESAELIVKPTASLIRNHLEQLFLRLPEPKNDFEIVLDEEDDEKDAEESEAAGENQVQLEEAAENDPSPSTSPYRALQDLLPRPEPVTNATSPVELEYNRILDRGPPVDTDKKLLRQLLPTLTLDVENYQLYMQETQDILAKNPITPRDKIKHQLQQSLQNIQHTQRALRDSEALARENDRISTKLCQTIIPEADRSQTNYALFYAMYQNEYHALQKRIAKWEALASTSSSI</sequence>
<protein>
    <recommendedName>
        <fullName evidence="8">Pre-mRNA-splicing factor CEF1</fullName>
    </recommendedName>
</protein>
<feature type="domain" description="HTH myb-type" evidence="11">
    <location>
        <begin position="1"/>
        <end position="60"/>
    </location>
</feature>
<comment type="similarity">
    <text evidence="1">Belongs to the CEF1 family.</text>
</comment>